<feature type="transmembrane region" description="Helical" evidence="1">
    <location>
        <begin position="51"/>
        <end position="72"/>
    </location>
</feature>
<gene>
    <name evidence="2" type="ORF">IAA89_01395</name>
</gene>
<accession>A0A9D9E7F5</accession>
<keyword evidence="1" id="KW-1133">Transmembrane helix</keyword>
<keyword evidence="1" id="KW-0472">Membrane</keyword>
<keyword evidence="1" id="KW-0812">Transmembrane</keyword>
<feature type="transmembrane region" description="Helical" evidence="1">
    <location>
        <begin position="152"/>
        <end position="169"/>
    </location>
</feature>
<feature type="transmembrane region" description="Helical" evidence="1">
    <location>
        <begin position="121"/>
        <end position="145"/>
    </location>
</feature>
<evidence type="ECO:0000313" key="3">
    <source>
        <dbReference type="Proteomes" id="UP000823614"/>
    </source>
</evidence>
<dbReference type="AlphaFoldDB" id="A0A9D9E7F5"/>
<evidence type="ECO:0000313" key="2">
    <source>
        <dbReference type="EMBL" id="MBO8441095.1"/>
    </source>
</evidence>
<feature type="non-terminal residue" evidence="2">
    <location>
        <position position="1"/>
    </location>
</feature>
<reference evidence="2" key="1">
    <citation type="submission" date="2020-10" db="EMBL/GenBank/DDBJ databases">
        <authorList>
            <person name="Gilroy R."/>
        </authorList>
    </citation>
    <scope>NUCLEOTIDE SEQUENCE</scope>
    <source>
        <strain evidence="2">C6-149</strain>
    </source>
</reference>
<organism evidence="2 3">
    <name type="scientific">Candidatus Gallilactobacillus intestinavium</name>
    <dbReference type="NCBI Taxonomy" id="2840838"/>
    <lineage>
        <taxon>Bacteria</taxon>
        <taxon>Bacillati</taxon>
        <taxon>Bacillota</taxon>
        <taxon>Bacilli</taxon>
        <taxon>Lactobacillales</taxon>
        <taxon>Lactobacillaceae</taxon>
        <taxon>Lactobacillaceae incertae sedis</taxon>
        <taxon>Candidatus Gallilactobacillus</taxon>
    </lineage>
</organism>
<feature type="transmembrane region" description="Helical" evidence="1">
    <location>
        <begin position="20"/>
        <end position="39"/>
    </location>
</feature>
<name>A0A9D9E7F5_9LACO</name>
<evidence type="ECO:0000256" key="1">
    <source>
        <dbReference type="SAM" id="Phobius"/>
    </source>
</evidence>
<dbReference type="Proteomes" id="UP000823614">
    <property type="component" value="Unassembled WGS sequence"/>
</dbReference>
<reference evidence="2" key="2">
    <citation type="journal article" date="2021" name="PeerJ">
        <title>Extensive microbial diversity within the chicken gut microbiome revealed by metagenomics and culture.</title>
        <authorList>
            <person name="Gilroy R."/>
            <person name="Ravi A."/>
            <person name="Getino M."/>
            <person name="Pursley I."/>
            <person name="Horton D.L."/>
            <person name="Alikhan N.F."/>
            <person name="Baker D."/>
            <person name="Gharbi K."/>
            <person name="Hall N."/>
            <person name="Watson M."/>
            <person name="Adriaenssens E.M."/>
            <person name="Foster-Nyarko E."/>
            <person name="Jarju S."/>
            <person name="Secka A."/>
            <person name="Antonio M."/>
            <person name="Oren A."/>
            <person name="Chaudhuri R.R."/>
            <person name="La Ragione R."/>
            <person name="Hildebrand F."/>
            <person name="Pallen M.J."/>
        </authorList>
    </citation>
    <scope>NUCLEOTIDE SEQUENCE</scope>
    <source>
        <strain evidence="2">C6-149</strain>
    </source>
</reference>
<comment type="caution">
    <text evidence="2">The sequence shown here is derived from an EMBL/GenBank/DDBJ whole genome shotgun (WGS) entry which is preliminary data.</text>
</comment>
<sequence length="204" mass="23496">PEYISFFAVAIWTYVVTDTRLDLILTLLLISAIMFYKPISKLLNKVSYKSIILFCFAYIAIILLLGFLYLIIPHNPIINLANNLLSGRLNYEAHAISHYSIKPFGQFIYQPGNGAFYIDSIYFRIPLMYGIPMILIFIALLIALVKTLHVKPVFYLELCLLMFIISGGIDQHFFESCYNFILPALFATIPNKRRLKLGSEFYEN</sequence>
<proteinExistence type="predicted"/>
<dbReference type="EMBL" id="JADIMP010000026">
    <property type="protein sequence ID" value="MBO8441095.1"/>
    <property type="molecule type" value="Genomic_DNA"/>
</dbReference>
<protein>
    <submittedName>
        <fullName evidence="2">Polymerase</fullName>
    </submittedName>
</protein>